<feature type="compositionally biased region" description="Pro residues" evidence="1">
    <location>
        <begin position="125"/>
        <end position="141"/>
    </location>
</feature>
<keyword evidence="2" id="KW-0812">Transmembrane</keyword>
<keyword evidence="4" id="KW-1185">Reference proteome</keyword>
<feature type="compositionally biased region" description="Low complexity" evidence="1">
    <location>
        <begin position="205"/>
        <end position="228"/>
    </location>
</feature>
<keyword evidence="2" id="KW-0472">Membrane</keyword>
<feature type="compositionally biased region" description="Basic and acidic residues" evidence="1">
    <location>
        <begin position="229"/>
        <end position="241"/>
    </location>
</feature>
<evidence type="ECO:0000256" key="1">
    <source>
        <dbReference type="SAM" id="MobiDB-lite"/>
    </source>
</evidence>
<gene>
    <name evidence="3" type="ORF">FKV23_10630</name>
</gene>
<accession>A0A514BSU9</accession>
<proteinExistence type="predicted"/>
<feature type="transmembrane region" description="Helical" evidence="2">
    <location>
        <begin position="56"/>
        <end position="84"/>
    </location>
</feature>
<sequence length="380" mass="39534">MNPHDHEPLTPGERELAERLSRLGPHAGPPAALDAKILAAAHAAVVSVPRRRRRRWLGLSGGAGGLVSGLGLAASLTVVLGVVWQLRPTQEILPQMSESPAGAVEQVILIEGELPSVEPRTRIVEPPPAEQTAPRPAPAPVPAATSPAAEPESRKAAVATQAEPAATRAVPPAGAAAVHSDELPATDEAAPAPEAFPVAPIAADAPKADQAAPASAPGRATYTRAARAQAERAERARHERQAAPAPSAPAALRAPSPAAAAADSDAETVAAGAGEEKIEETSEVALDRITVTGSRIAPTASMPVHEDSRLAPLDWLQRIRDRIEAGDTETARESLRRFHKAHPRVRLPDDLRALLDGASLDGEQLDHEPAETTDSSPSLR</sequence>
<dbReference type="KEGG" id="lyj:FKV23_10630"/>
<evidence type="ECO:0000313" key="3">
    <source>
        <dbReference type="EMBL" id="QDH70484.1"/>
    </source>
</evidence>
<feature type="region of interest" description="Disordered" evidence="1">
    <location>
        <begin position="205"/>
        <end position="283"/>
    </location>
</feature>
<feature type="compositionally biased region" description="Low complexity" evidence="1">
    <location>
        <begin position="242"/>
        <end position="273"/>
    </location>
</feature>
<feature type="region of interest" description="Disordered" evidence="1">
    <location>
        <begin position="358"/>
        <end position="380"/>
    </location>
</feature>
<dbReference type="OrthoDB" id="6057666at2"/>
<protein>
    <submittedName>
        <fullName evidence="3">Uncharacterized protein</fullName>
    </submittedName>
</protein>
<name>A0A514BSU9_9GAMM</name>
<organism evidence="3 4">
    <name type="scientific">Marilutibacter alkalisoli</name>
    <dbReference type="NCBI Taxonomy" id="2591633"/>
    <lineage>
        <taxon>Bacteria</taxon>
        <taxon>Pseudomonadati</taxon>
        <taxon>Pseudomonadota</taxon>
        <taxon>Gammaproteobacteria</taxon>
        <taxon>Lysobacterales</taxon>
        <taxon>Lysobacteraceae</taxon>
        <taxon>Marilutibacter</taxon>
    </lineage>
</organism>
<dbReference type="RefSeq" id="WP_141623819.1">
    <property type="nucleotide sequence ID" value="NZ_CP041242.1"/>
</dbReference>
<keyword evidence="2" id="KW-1133">Transmembrane helix</keyword>
<dbReference type="AlphaFoldDB" id="A0A514BSU9"/>
<dbReference type="EMBL" id="CP041242">
    <property type="protein sequence ID" value="QDH70484.1"/>
    <property type="molecule type" value="Genomic_DNA"/>
</dbReference>
<evidence type="ECO:0000256" key="2">
    <source>
        <dbReference type="SAM" id="Phobius"/>
    </source>
</evidence>
<reference evidence="3 4" key="1">
    <citation type="submission" date="2019-06" db="EMBL/GenBank/DDBJ databases">
        <title>Lysobacter alkalisoli sp. nov. isolated from saline-alkali soil.</title>
        <authorList>
            <person name="Sun J.-Q."/>
            <person name="Xu L."/>
        </authorList>
    </citation>
    <scope>NUCLEOTIDE SEQUENCE [LARGE SCALE GENOMIC DNA]</scope>
    <source>
        <strain evidence="3 4">SJ-36</strain>
    </source>
</reference>
<feature type="region of interest" description="Disordered" evidence="1">
    <location>
        <begin position="118"/>
        <end position="182"/>
    </location>
</feature>
<evidence type="ECO:0000313" key="4">
    <source>
        <dbReference type="Proteomes" id="UP000317199"/>
    </source>
</evidence>
<dbReference type="Proteomes" id="UP000317199">
    <property type="component" value="Chromosome"/>
</dbReference>
<feature type="compositionally biased region" description="Low complexity" evidence="1">
    <location>
        <begin position="142"/>
        <end position="177"/>
    </location>
</feature>